<evidence type="ECO:0000256" key="5">
    <source>
        <dbReference type="ARBA" id="ARBA00022692"/>
    </source>
</evidence>
<accession>A0A6I3IKS8</accession>
<dbReference type="RefSeq" id="WP_154591928.1">
    <property type="nucleotide sequence ID" value="NZ_CP171001.1"/>
</dbReference>
<evidence type="ECO:0000256" key="7">
    <source>
        <dbReference type="ARBA" id="ARBA00023136"/>
    </source>
</evidence>
<evidence type="ECO:0000256" key="4">
    <source>
        <dbReference type="ARBA" id="ARBA00022475"/>
    </source>
</evidence>
<evidence type="ECO:0000256" key="1">
    <source>
        <dbReference type="ARBA" id="ARBA00004651"/>
    </source>
</evidence>
<dbReference type="Proteomes" id="UP000431092">
    <property type="component" value="Unassembled WGS sequence"/>
</dbReference>
<keyword evidence="3" id="KW-0813">Transport</keyword>
<name>A0A6I3IKS8_9MICO</name>
<evidence type="ECO:0000256" key="3">
    <source>
        <dbReference type="ARBA" id="ARBA00022448"/>
    </source>
</evidence>
<dbReference type="InterPro" id="IPR007208">
    <property type="entry name" value="MrpF/PhaF-like"/>
</dbReference>
<dbReference type="GO" id="GO:0005886">
    <property type="term" value="C:plasma membrane"/>
    <property type="evidence" value="ECO:0007669"/>
    <property type="project" value="UniProtKB-SubCell"/>
</dbReference>
<keyword evidence="6 9" id="KW-1133">Transmembrane helix</keyword>
<dbReference type="GO" id="GO:0015385">
    <property type="term" value="F:sodium:proton antiporter activity"/>
    <property type="evidence" value="ECO:0007669"/>
    <property type="project" value="TreeGrafter"/>
</dbReference>
<feature type="region of interest" description="Disordered" evidence="8">
    <location>
        <begin position="87"/>
        <end position="122"/>
    </location>
</feature>
<sequence>MTVLVWLIVTILLAAALLVLWRLVTGPTVLNRTLASDVLVAVIICALGVEAVVRDHSTTLPVLVSLSLVGFVATVAVSRFVAGDSDLGLREAGRPGSDVPEPAEVSGFDEDQGVADDHGGNR</sequence>
<dbReference type="EMBL" id="WLVL01000003">
    <property type="protein sequence ID" value="MTB70560.1"/>
    <property type="molecule type" value="Genomic_DNA"/>
</dbReference>
<evidence type="ECO:0000313" key="10">
    <source>
        <dbReference type="EMBL" id="MTB70560.1"/>
    </source>
</evidence>
<evidence type="ECO:0000256" key="2">
    <source>
        <dbReference type="ARBA" id="ARBA00009212"/>
    </source>
</evidence>
<keyword evidence="7 9" id="KW-0472">Membrane</keyword>
<dbReference type="Pfam" id="PF04066">
    <property type="entry name" value="MrpF_PhaF"/>
    <property type="match status" value="1"/>
</dbReference>
<dbReference type="AlphaFoldDB" id="A0A6I3IKS8"/>
<evidence type="ECO:0000313" key="11">
    <source>
        <dbReference type="Proteomes" id="UP000431092"/>
    </source>
</evidence>
<feature type="transmembrane region" description="Helical" evidence="9">
    <location>
        <begin position="36"/>
        <end position="53"/>
    </location>
</feature>
<keyword evidence="4" id="KW-1003">Cell membrane</keyword>
<comment type="subcellular location">
    <subcellularLocation>
        <location evidence="1">Cell membrane</location>
        <topology evidence="1">Multi-pass membrane protein</topology>
    </subcellularLocation>
</comment>
<dbReference type="PANTHER" id="PTHR34702:SF1">
    <property type="entry name" value="NA(+)_H(+) ANTIPORTER SUBUNIT F"/>
    <property type="match status" value="1"/>
</dbReference>
<evidence type="ECO:0000256" key="6">
    <source>
        <dbReference type="ARBA" id="ARBA00022989"/>
    </source>
</evidence>
<keyword evidence="5 9" id="KW-0812">Transmembrane</keyword>
<comment type="caution">
    <text evidence="10">The sequence shown here is derived from an EMBL/GenBank/DDBJ whole genome shotgun (WGS) entry which is preliminary data.</text>
</comment>
<gene>
    <name evidence="10" type="ORF">GGG17_00920</name>
</gene>
<keyword evidence="11" id="KW-1185">Reference proteome</keyword>
<proteinExistence type="inferred from homology"/>
<feature type="transmembrane region" description="Helical" evidence="9">
    <location>
        <begin position="59"/>
        <end position="82"/>
    </location>
</feature>
<reference evidence="10 11" key="1">
    <citation type="submission" date="2019-11" db="EMBL/GenBank/DDBJ databases">
        <title>Whole genome sequencing identifies a novel species of the genus Arsenicicoccus isolated from human blood.</title>
        <authorList>
            <person name="Jeong J.H."/>
            <person name="Kweon O.J."/>
            <person name="Kim H.R."/>
            <person name="Kim T.-H."/>
            <person name="Ha S.-M."/>
            <person name="Lee M.-K."/>
        </authorList>
    </citation>
    <scope>NUCLEOTIDE SEQUENCE [LARGE SCALE GENOMIC DNA]</scope>
    <source>
        <strain evidence="10 11">MKL-02</strain>
    </source>
</reference>
<comment type="similarity">
    <text evidence="2">Belongs to the CPA3 antiporters (TC 2.A.63) subunit F family.</text>
</comment>
<organism evidence="10 11">
    <name type="scientific">Arsenicicoccus cauae</name>
    <dbReference type="NCBI Taxonomy" id="2663847"/>
    <lineage>
        <taxon>Bacteria</taxon>
        <taxon>Bacillati</taxon>
        <taxon>Actinomycetota</taxon>
        <taxon>Actinomycetes</taxon>
        <taxon>Micrococcales</taxon>
        <taxon>Intrasporangiaceae</taxon>
        <taxon>Arsenicicoccus</taxon>
    </lineage>
</organism>
<protein>
    <submittedName>
        <fullName evidence="10">Sodium:proton antiporter</fullName>
    </submittedName>
</protein>
<evidence type="ECO:0000256" key="8">
    <source>
        <dbReference type="SAM" id="MobiDB-lite"/>
    </source>
</evidence>
<evidence type="ECO:0000256" key="9">
    <source>
        <dbReference type="SAM" id="Phobius"/>
    </source>
</evidence>
<feature type="transmembrane region" description="Helical" evidence="9">
    <location>
        <begin position="6"/>
        <end position="24"/>
    </location>
</feature>
<dbReference type="PANTHER" id="PTHR34702">
    <property type="entry name" value="NA(+)/H(+) ANTIPORTER SUBUNIT F1"/>
    <property type="match status" value="1"/>
</dbReference>